<keyword evidence="6 9" id="KW-0238">DNA-binding</keyword>
<name>A0ABZ3EAR0_9GAMM</name>
<keyword evidence="5" id="KW-0229">DNA integration</keyword>
<evidence type="ECO:0000259" key="12">
    <source>
        <dbReference type="PROSITE" id="PS51900"/>
    </source>
</evidence>
<dbReference type="InterPro" id="IPR013762">
    <property type="entry name" value="Integrase-like_cat_sf"/>
</dbReference>
<feature type="compositionally biased region" description="Basic and acidic residues" evidence="10">
    <location>
        <begin position="1"/>
        <end position="10"/>
    </location>
</feature>
<dbReference type="PROSITE" id="PS51898">
    <property type="entry name" value="TYR_RECOMBINASE"/>
    <property type="match status" value="1"/>
</dbReference>
<evidence type="ECO:0000256" key="1">
    <source>
        <dbReference type="ARBA" id="ARBA00004496"/>
    </source>
</evidence>
<comment type="subcellular location">
    <subcellularLocation>
        <location evidence="1">Cytoplasm</location>
    </subcellularLocation>
</comment>
<keyword evidence="2" id="KW-0963">Cytoplasm</keyword>
<keyword evidence="4" id="KW-0159">Chromosome partition</keyword>
<dbReference type="Pfam" id="PF00589">
    <property type="entry name" value="Phage_integrase"/>
    <property type="match status" value="1"/>
</dbReference>
<evidence type="ECO:0000256" key="7">
    <source>
        <dbReference type="ARBA" id="ARBA00023172"/>
    </source>
</evidence>
<dbReference type="Gene3D" id="1.10.150.130">
    <property type="match status" value="1"/>
</dbReference>
<geneLocation type="plasmid" evidence="13 14">
    <name>unnamed2</name>
</geneLocation>
<feature type="domain" description="Tyr recombinase" evidence="11">
    <location>
        <begin position="187"/>
        <end position="410"/>
    </location>
</feature>
<organism evidence="13 14">
    <name type="scientific">Marinobacter alkaliphilus</name>
    <dbReference type="NCBI Taxonomy" id="254719"/>
    <lineage>
        <taxon>Bacteria</taxon>
        <taxon>Pseudomonadati</taxon>
        <taxon>Pseudomonadota</taxon>
        <taxon>Gammaproteobacteria</taxon>
        <taxon>Pseudomonadales</taxon>
        <taxon>Marinobacteraceae</taxon>
        <taxon>Marinobacter</taxon>
    </lineage>
</organism>
<evidence type="ECO:0000256" key="10">
    <source>
        <dbReference type="SAM" id="MobiDB-lite"/>
    </source>
</evidence>
<accession>A0ABZ3EAR0</accession>
<evidence type="ECO:0000256" key="2">
    <source>
        <dbReference type="ARBA" id="ARBA00022490"/>
    </source>
</evidence>
<evidence type="ECO:0000313" key="13">
    <source>
        <dbReference type="EMBL" id="XAF56266.1"/>
    </source>
</evidence>
<dbReference type="InterPro" id="IPR044068">
    <property type="entry name" value="CB"/>
</dbReference>
<dbReference type="InterPro" id="IPR011010">
    <property type="entry name" value="DNA_brk_join_enz"/>
</dbReference>
<evidence type="ECO:0000256" key="6">
    <source>
        <dbReference type="ARBA" id="ARBA00023125"/>
    </source>
</evidence>
<dbReference type="PANTHER" id="PTHR30349:SF77">
    <property type="entry name" value="TYROSINE RECOMBINASE XERC"/>
    <property type="match status" value="1"/>
</dbReference>
<dbReference type="InterPro" id="IPR002104">
    <property type="entry name" value="Integrase_catalytic"/>
</dbReference>
<dbReference type="SUPFAM" id="SSF56349">
    <property type="entry name" value="DNA breaking-rejoining enzymes"/>
    <property type="match status" value="1"/>
</dbReference>
<protein>
    <submittedName>
        <fullName evidence="13">Tyrosine-type recombinase/integrase</fullName>
    </submittedName>
</protein>
<feature type="domain" description="Core-binding (CB)" evidence="12">
    <location>
        <begin position="59"/>
        <end position="164"/>
    </location>
</feature>
<keyword evidence="14" id="KW-1185">Reference proteome</keyword>
<evidence type="ECO:0000313" key="14">
    <source>
        <dbReference type="Proteomes" id="UP001445268"/>
    </source>
</evidence>
<evidence type="ECO:0000259" key="11">
    <source>
        <dbReference type="PROSITE" id="PS51898"/>
    </source>
</evidence>
<keyword evidence="13" id="KW-0614">Plasmid</keyword>
<dbReference type="CDD" id="cd00397">
    <property type="entry name" value="DNA_BRE_C"/>
    <property type="match status" value="1"/>
</dbReference>
<dbReference type="Gene3D" id="1.10.443.10">
    <property type="entry name" value="Intergrase catalytic core"/>
    <property type="match status" value="1"/>
</dbReference>
<evidence type="ECO:0000256" key="5">
    <source>
        <dbReference type="ARBA" id="ARBA00022908"/>
    </source>
</evidence>
<evidence type="ECO:0000256" key="9">
    <source>
        <dbReference type="PROSITE-ProRule" id="PRU01248"/>
    </source>
</evidence>
<feature type="region of interest" description="Disordered" evidence="10">
    <location>
        <begin position="1"/>
        <end position="22"/>
    </location>
</feature>
<evidence type="ECO:0000256" key="8">
    <source>
        <dbReference type="ARBA" id="ARBA00023306"/>
    </source>
</evidence>
<dbReference type="PROSITE" id="PS51900">
    <property type="entry name" value="CB"/>
    <property type="match status" value="1"/>
</dbReference>
<gene>
    <name evidence="13" type="ORF">AAGT77_20305</name>
</gene>
<evidence type="ECO:0000256" key="4">
    <source>
        <dbReference type="ARBA" id="ARBA00022829"/>
    </source>
</evidence>
<dbReference type="Proteomes" id="UP001445268">
    <property type="component" value="Plasmid unnamed2"/>
</dbReference>
<dbReference type="RefSeq" id="WP_342632814.1">
    <property type="nucleotide sequence ID" value="NZ_CP152382.1"/>
</dbReference>
<evidence type="ECO:0000256" key="3">
    <source>
        <dbReference type="ARBA" id="ARBA00022618"/>
    </source>
</evidence>
<sequence>MKYLDNKSRETQASNSVEHSPAGELMTEDLPWGLPQAFSDGIPLYRGKHRGDYTTLSAETDGEAIAQWLAEKAADSVATARAYRREAERFVLWAARSRHRCLSDLDRSDFAAYREFLRNPGPEWMMARQLSRRHPDWRPFLGPLNDQSVYYALSIVSGLVQFLVDTGYLRANPMPSPKKPPGQSFSPIARSLSKAQIAFLFSAVNELPVQDGRSELMKLRARWMLTVFTTTGMRISEACGHLMGDIQRVPLKAESVWVLMVTGKGGKQRAIPLNQRFITEMVSFRRELGLGTYPERGETTPLFPKLNQVSDGGDFDGLSFEGIGSRHAYRIVKDLMLSAADIASKAGEEYEAGNLREAASTHWLRHTVLRDIADETEDLRLVQLFAGHSNINTSAAYSAKDLESLVKGLSGL</sequence>
<dbReference type="PANTHER" id="PTHR30349">
    <property type="entry name" value="PHAGE INTEGRASE-RELATED"/>
    <property type="match status" value="1"/>
</dbReference>
<dbReference type="InterPro" id="IPR050090">
    <property type="entry name" value="Tyrosine_recombinase_XerCD"/>
</dbReference>
<keyword evidence="8" id="KW-0131">Cell cycle</keyword>
<dbReference type="InterPro" id="IPR010998">
    <property type="entry name" value="Integrase_recombinase_N"/>
</dbReference>
<reference evidence="13 14" key="1">
    <citation type="submission" date="2024-04" db="EMBL/GenBank/DDBJ databases">
        <title>Marinobacter sp. SBY-1.</title>
        <authorList>
            <person name="Pan C."/>
        </authorList>
    </citation>
    <scope>NUCLEOTIDE SEQUENCE [LARGE SCALE GENOMIC DNA]</scope>
    <source>
        <strain evidence="13 14">SBY-1</strain>
        <plasmid evidence="13 14">unnamed2</plasmid>
    </source>
</reference>
<keyword evidence="7" id="KW-0233">DNA recombination</keyword>
<dbReference type="EMBL" id="CP152382">
    <property type="protein sequence ID" value="XAF56266.1"/>
    <property type="molecule type" value="Genomic_DNA"/>
</dbReference>
<proteinExistence type="predicted"/>
<keyword evidence="3" id="KW-0132">Cell division</keyword>